<dbReference type="PANTHER" id="PTHR24286:SF228">
    <property type="entry name" value="C-22 STEROL DESATURASE ERG5"/>
    <property type="match status" value="1"/>
</dbReference>
<name>A0A9N9LZK9_9HELO</name>
<keyword evidence="8" id="KW-0503">Monooxygenase</keyword>
<evidence type="ECO:0000256" key="2">
    <source>
        <dbReference type="ARBA" id="ARBA00010617"/>
    </source>
</evidence>
<evidence type="ECO:0000256" key="4">
    <source>
        <dbReference type="ARBA" id="ARBA00023002"/>
    </source>
</evidence>
<dbReference type="GO" id="GO:0004497">
    <property type="term" value="F:monooxygenase activity"/>
    <property type="evidence" value="ECO:0007669"/>
    <property type="project" value="UniProtKB-KW"/>
</dbReference>
<gene>
    <name evidence="10" type="ORF">HYALB_00003062</name>
</gene>
<evidence type="ECO:0000256" key="9">
    <source>
        <dbReference type="SAM" id="Phobius"/>
    </source>
</evidence>
<evidence type="ECO:0000256" key="1">
    <source>
        <dbReference type="ARBA" id="ARBA00001971"/>
    </source>
</evidence>
<dbReference type="InterPro" id="IPR002403">
    <property type="entry name" value="Cyt_P450_E_grp-IV"/>
</dbReference>
<evidence type="ECO:0000313" key="11">
    <source>
        <dbReference type="Proteomes" id="UP000701801"/>
    </source>
</evidence>
<dbReference type="GO" id="GO:0016125">
    <property type="term" value="P:sterol metabolic process"/>
    <property type="evidence" value="ECO:0007669"/>
    <property type="project" value="TreeGrafter"/>
</dbReference>
<dbReference type="InterPro" id="IPR036396">
    <property type="entry name" value="Cyt_P450_sf"/>
</dbReference>
<dbReference type="EMBL" id="CAJVRM010000485">
    <property type="protein sequence ID" value="CAG8981491.1"/>
    <property type="molecule type" value="Genomic_DNA"/>
</dbReference>
<feature type="binding site" description="axial binding residue" evidence="7">
    <location>
        <position position="495"/>
    </location>
    <ligand>
        <name>heme</name>
        <dbReference type="ChEBI" id="CHEBI:30413"/>
    </ligand>
    <ligandPart>
        <name>Fe</name>
        <dbReference type="ChEBI" id="CHEBI:18248"/>
    </ligandPart>
</feature>
<sequence>MHITQILVQLISMAIMNESSINSTAQTSNPFEIHISDHCGGLLLGLLSFMKTINIWHCITSLLVIFVAYDQFIYLRKKGPLAGPKGKIPLVGPFLQALYPDFEAYLVQWASGPLSCVGIFHKFVVLASDRDLARTVFNSSAYVEPCVVPVAKDLMQPSAWVFLNGKAHVEFRKGLNGLFTRKSLDSYLPTQEKVLCDYFNQFVTASLSNNGKALPFMSHFREINCALSCRTFVGDYISDKAVKKIANDYYCITAALELVNVPLSLYVPYSKVWLGKRAAEVVLNEFTKCAAASKVNMASGGKPACIIDRWVLNMIESQVYRDKIAAGIEDPEKPTVLLRQFSDFEIAQTMFTFLFASQDASSSATTWMFQIMAQRPDVLDRVREENLEARGGDRNGAIEIKMLESMTYTNAVVREILRYRPPVIFVPYLATRDFPVTPKYTVAKGDMIIPSCYPSLHDPEVYPQPDTFDPDRWISGSATVKSKNWLVFGTGPHNCIAQQYVQMTMTGMLGKASLELDWKHHATSKSEEIKVFATLFPMDDCQLSFKKRE</sequence>
<dbReference type="AlphaFoldDB" id="A0A9N9LZK9"/>
<keyword evidence="4 8" id="KW-0560">Oxidoreductase</keyword>
<dbReference type="InterPro" id="IPR001128">
    <property type="entry name" value="Cyt_P450"/>
</dbReference>
<comment type="caution">
    <text evidence="10">The sequence shown here is derived from an EMBL/GenBank/DDBJ whole genome shotgun (WGS) entry which is preliminary data.</text>
</comment>
<evidence type="ECO:0000256" key="6">
    <source>
        <dbReference type="ARBA" id="ARBA00039038"/>
    </source>
</evidence>
<comment type="similarity">
    <text evidence="2 8">Belongs to the cytochrome P450 family.</text>
</comment>
<reference evidence="10" key="1">
    <citation type="submission" date="2021-07" db="EMBL/GenBank/DDBJ databases">
        <authorList>
            <person name="Durling M."/>
        </authorList>
    </citation>
    <scope>NUCLEOTIDE SEQUENCE</scope>
</reference>
<proteinExistence type="inferred from homology"/>
<keyword evidence="5 7" id="KW-0408">Iron</keyword>
<comment type="cofactor">
    <cofactor evidence="1 7">
        <name>heme</name>
        <dbReference type="ChEBI" id="CHEBI:30413"/>
    </cofactor>
</comment>
<evidence type="ECO:0000256" key="8">
    <source>
        <dbReference type="RuleBase" id="RU000461"/>
    </source>
</evidence>
<evidence type="ECO:0000313" key="10">
    <source>
        <dbReference type="EMBL" id="CAG8981491.1"/>
    </source>
</evidence>
<dbReference type="EC" id="1.14.19.41" evidence="6"/>
<dbReference type="Proteomes" id="UP000701801">
    <property type="component" value="Unassembled WGS sequence"/>
</dbReference>
<protein>
    <recommendedName>
        <fullName evidence="6">sterol 22-desaturase</fullName>
        <ecNumber evidence="6">1.14.19.41</ecNumber>
    </recommendedName>
</protein>
<keyword evidence="9" id="KW-0472">Membrane</keyword>
<evidence type="ECO:0000256" key="7">
    <source>
        <dbReference type="PIRSR" id="PIRSR602403-1"/>
    </source>
</evidence>
<organism evidence="10 11">
    <name type="scientific">Hymenoscyphus albidus</name>
    <dbReference type="NCBI Taxonomy" id="595503"/>
    <lineage>
        <taxon>Eukaryota</taxon>
        <taxon>Fungi</taxon>
        <taxon>Dikarya</taxon>
        <taxon>Ascomycota</taxon>
        <taxon>Pezizomycotina</taxon>
        <taxon>Leotiomycetes</taxon>
        <taxon>Helotiales</taxon>
        <taxon>Helotiaceae</taxon>
        <taxon>Hymenoscyphus</taxon>
    </lineage>
</organism>
<dbReference type="SUPFAM" id="SSF48264">
    <property type="entry name" value="Cytochrome P450"/>
    <property type="match status" value="1"/>
</dbReference>
<dbReference type="GO" id="GO:0000249">
    <property type="term" value="F:C-22 sterol desaturase (NADPH) activity"/>
    <property type="evidence" value="ECO:0007669"/>
    <property type="project" value="UniProtKB-EC"/>
</dbReference>
<dbReference type="InterPro" id="IPR017972">
    <property type="entry name" value="Cyt_P450_CS"/>
</dbReference>
<accession>A0A9N9LZK9</accession>
<dbReference type="PANTHER" id="PTHR24286">
    <property type="entry name" value="CYTOCHROME P450 26"/>
    <property type="match status" value="1"/>
</dbReference>
<keyword evidence="11" id="KW-1185">Reference proteome</keyword>
<dbReference type="OrthoDB" id="1372046at2759"/>
<feature type="transmembrane region" description="Helical" evidence="9">
    <location>
        <begin position="53"/>
        <end position="75"/>
    </location>
</feature>
<evidence type="ECO:0000256" key="5">
    <source>
        <dbReference type="ARBA" id="ARBA00023004"/>
    </source>
</evidence>
<dbReference type="FunFam" id="1.10.630.10:FF:000021">
    <property type="entry name" value="Cytochrome P450 61"/>
    <property type="match status" value="1"/>
</dbReference>
<keyword evidence="3 7" id="KW-0479">Metal-binding</keyword>
<keyword evidence="9" id="KW-1133">Transmembrane helix</keyword>
<keyword evidence="7 8" id="KW-0349">Heme</keyword>
<dbReference type="PRINTS" id="PR00465">
    <property type="entry name" value="EP450IV"/>
</dbReference>
<dbReference type="Pfam" id="PF00067">
    <property type="entry name" value="p450"/>
    <property type="match status" value="1"/>
</dbReference>
<dbReference type="PROSITE" id="PS00086">
    <property type="entry name" value="CYTOCHROME_P450"/>
    <property type="match status" value="1"/>
</dbReference>
<dbReference type="Gene3D" id="1.10.630.10">
    <property type="entry name" value="Cytochrome P450"/>
    <property type="match status" value="1"/>
</dbReference>
<keyword evidence="9" id="KW-0812">Transmembrane</keyword>
<evidence type="ECO:0000256" key="3">
    <source>
        <dbReference type="ARBA" id="ARBA00022723"/>
    </source>
</evidence>
<dbReference type="GO" id="GO:0005506">
    <property type="term" value="F:iron ion binding"/>
    <property type="evidence" value="ECO:0007669"/>
    <property type="project" value="InterPro"/>
</dbReference>
<dbReference type="GO" id="GO:0020037">
    <property type="term" value="F:heme binding"/>
    <property type="evidence" value="ECO:0007669"/>
    <property type="project" value="InterPro"/>
</dbReference>